<evidence type="ECO:0000313" key="5">
    <source>
        <dbReference type="Proteomes" id="UP000076563"/>
    </source>
</evidence>
<dbReference type="InterPro" id="IPR050624">
    <property type="entry name" value="HTH-type_Tx_Regulator"/>
</dbReference>
<dbReference type="Proteomes" id="UP000076563">
    <property type="component" value="Unassembled WGS sequence"/>
</dbReference>
<name>A0A161UNV5_9BACL</name>
<dbReference type="AlphaFoldDB" id="A0A161UNV5"/>
<organism evidence="4 5">
    <name type="scientific">Paenibacillus elgii</name>
    <dbReference type="NCBI Taxonomy" id="189691"/>
    <lineage>
        <taxon>Bacteria</taxon>
        <taxon>Bacillati</taxon>
        <taxon>Bacillota</taxon>
        <taxon>Bacilli</taxon>
        <taxon>Bacillales</taxon>
        <taxon>Paenibacillaceae</taxon>
        <taxon>Paenibacillus</taxon>
    </lineage>
</organism>
<evidence type="ECO:0000256" key="2">
    <source>
        <dbReference type="PROSITE-ProRule" id="PRU00335"/>
    </source>
</evidence>
<dbReference type="Pfam" id="PF00440">
    <property type="entry name" value="TetR_N"/>
    <property type="match status" value="1"/>
</dbReference>
<dbReference type="PANTHER" id="PTHR43479:SF11">
    <property type="entry name" value="ACREF_ENVCD OPERON REPRESSOR-RELATED"/>
    <property type="match status" value="1"/>
</dbReference>
<dbReference type="PANTHER" id="PTHR43479">
    <property type="entry name" value="ACREF/ENVCD OPERON REPRESSOR-RELATED"/>
    <property type="match status" value="1"/>
</dbReference>
<feature type="domain" description="HTH tetR-type" evidence="3">
    <location>
        <begin position="1"/>
        <end position="61"/>
    </location>
</feature>
<dbReference type="Gene3D" id="1.10.10.60">
    <property type="entry name" value="Homeodomain-like"/>
    <property type="match status" value="1"/>
</dbReference>
<dbReference type="InterPro" id="IPR001647">
    <property type="entry name" value="HTH_TetR"/>
</dbReference>
<comment type="caution">
    <text evidence="4">The sequence shown here is derived from an EMBL/GenBank/DDBJ whole genome shotgun (WGS) entry which is preliminary data.</text>
</comment>
<dbReference type="Gene3D" id="1.10.357.10">
    <property type="entry name" value="Tetracycline Repressor, domain 2"/>
    <property type="match status" value="1"/>
</dbReference>
<sequence length="190" mass="22446">MDKKKLIYDCGRELFHSKGFKDTNISDIAKMAGIAVGTFYNYYSSKEKLFFEIYMKENEKFKKRIIESLDMNQDPVALVRQIVEQNISAMTSNKILKEWYNRDLFRELENYYEEVKGDDDSIRSLYAGLFKKWKAEGAIRQDIDDELLSAFFDSLAYIDSHKEEIGVQHFPQLIQYMAEFIMKGLTDFKK</sequence>
<evidence type="ECO:0000259" key="3">
    <source>
        <dbReference type="PROSITE" id="PS50977"/>
    </source>
</evidence>
<reference evidence="5" key="1">
    <citation type="submission" date="2016-01" db="EMBL/GenBank/DDBJ databases">
        <title>Draft genome of Chromobacterium sp. F49.</title>
        <authorList>
            <person name="Hong K.W."/>
        </authorList>
    </citation>
    <scope>NUCLEOTIDE SEQUENCE [LARGE SCALE GENOMIC DNA]</scope>
    <source>
        <strain evidence="5">M63</strain>
    </source>
</reference>
<accession>A0A161UNV5</accession>
<dbReference type="STRING" id="1007103.GCA_000213315_06635"/>
<dbReference type="GO" id="GO:0003677">
    <property type="term" value="F:DNA binding"/>
    <property type="evidence" value="ECO:0007669"/>
    <property type="project" value="UniProtKB-UniRule"/>
</dbReference>
<evidence type="ECO:0000313" key="4">
    <source>
        <dbReference type="EMBL" id="KZE77701.1"/>
    </source>
</evidence>
<keyword evidence="5" id="KW-1185">Reference proteome</keyword>
<dbReference type="SUPFAM" id="SSF48498">
    <property type="entry name" value="Tetracyclin repressor-like, C-terminal domain"/>
    <property type="match status" value="1"/>
</dbReference>
<dbReference type="EMBL" id="LQRA01000059">
    <property type="protein sequence ID" value="KZE77701.1"/>
    <property type="molecule type" value="Genomic_DNA"/>
</dbReference>
<feature type="DNA-binding region" description="H-T-H motif" evidence="2">
    <location>
        <begin position="24"/>
        <end position="43"/>
    </location>
</feature>
<gene>
    <name evidence="4" type="ORF">AV654_20800</name>
</gene>
<keyword evidence="1 2" id="KW-0238">DNA-binding</keyword>
<dbReference type="InterPro" id="IPR009057">
    <property type="entry name" value="Homeodomain-like_sf"/>
</dbReference>
<proteinExistence type="predicted"/>
<dbReference type="SUPFAM" id="SSF46689">
    <property type="entry name" value="Homeodomain-like"/>
    <property type="match status" value="1"/>
</dbReference>
<dbReference type="RefSeq" id="WP_063183546.1">
    <property type="nucleotide sequence ID" value="NZ_LQRA01000059.1"/>
</dbReference>
<dbReference type="InterPro" id="IPR036271">
    <property type="entry name" value="Tet_transcr_reg_TetR-rel_C_sf"/>
</dbReference>
<protein>
    <submittedName>
        <fullName evidence="4">Transcriptional regulator</fullName>
    </submittedName>
</protein>
<dbReference type="PROSITE" id="PS50977">
    <property type="entry name" value="HTH_TETR_2"/>
    <property type="match status" value="1"/>
</dbReference>
<dbReference type="PRINTS" id="PR00455">
    <property type="entry name" value="HTHTETR"/>
</dbReference>
<dbReference type="OrthoDB" id="9812993at2"/>
<evidence type="ECO:0000256" key="1">
    <source>
        <dbReference type="ARBA" id="ARBA00023125"/>
    </source>
</evidence>